<reference evidence="3" key="1">
    <citation type="submission" date="2021-01" db="EMBL/GenBank/DDBJ databases">
        <title>Whole genome shotgun sequence of Actinoplanes cyaneus NBRC 14990.</title>
        <authorList>
            <person name="Komaki H."/>
            <person name="Tamura T."/>
        </authorList>
    </citation>
    <scope>NUCLEOTIDE SEQUENCE</scope>
    <source>
        <strain evidence="3">NBRC 14990</strain>
    </source>
</reference>
<proteinExistence type="predicted"/>
<accession>A0A919IIV8</accession>
<name>A0A919IIV8_9ACTN</name>
<sequence length="196" mass="19418">MKRHLVVLTAVMLAAGLAGCTDDKSPEAKASPAAPSASLEESLGPKIDLPESPSAPSRSEADTIAATGYGAFEVGAARTELEGDGLIESVKDTGGGCATATGSTIFNPPALTFSQGKLTQVRVTAGEGSPIGRSLAEVQAAYPGGGTVTGLGGATGYSVPSESNTLLFEIKADKVVAVTAGDAATVTKLFTTGQGC</sequence>
<dbReference type="AlphaFoldDB" id="A0A919IIV8"/>
<evidence type="ECO:0000313" key="4">
    <source>
        <dbReference type="Proteomes" id="UP000619479"/>
    </source>
</evidence>
<evidence type="ECO:0008006" key="5">
    <source>
        <dbReference type="Google" id="ProtNLM"/>
    </source>
</evidence>
<dbReference type="EMBL" id="BOMH01000034">
    <property type="protein sequence ID" value="GID66599.1"/>
    <property type="molecule type" value="Genomic_DNA"/>
</dbReference>
<evidence type="ECO:0000256" key="2">
    <source>
        <dbReference type="SAM" id="SignalP"/>
    </source>
</evidence>
<protein>
    <recommendedName>
        <fullName evidence="5">Lipoprotein</fullName>
    </recommendedName>
</protein>
<feature type="region of interest" description="Disordered" evidence="1">
    <location>
        <begin position="21"/>
        <end position="61"/>
    </location>
</feature>
<dbReference type="RefSeq" id="WP_203743482.1">
    <property type="nucleotide sequence ID" value="NZ_BAAAUC010000054.1"/>
</dbReference>
<feature type="chain" id="PRO_5038810175" description="Lipoprotein" evidence="2">
    <location>
        <begin position="21"/>
        <end position="196"/>
    </location>
</feature>
<comment type="caution">
    <text evidence="3">The sequence shown here is derived from an EMBL/GenBank/DDBJ whole genome shotgun (WGS) entry which is preliminary data.</text>
</comment>
<keyword evidence="2" id="KW-0732">Signal</keyword>
<dbReference type="PROSITE" id="PS51257">
    <property type="entry name" value="PROKAR_LIPOPROTEIN"/>
    <property type="match status" value="1"/>
</dbReference>
<evidence type="ECO:0000313" key="3">
    <source>
        <dbReference type="EMBL" id="GID66599.1"/>
    </source>
</evidence>
<keyword evidence="4" id="KW-1185">Reference proteome</keyword>
<feature type="compositionally biased region" description="Low complexity" evidence="1">
    <location>
        <begin position="28"/>
        <end position="42"/>
    </location>
</feature>
<dbReference type="Proteomes" id="UP000619479">
    <property type="component" value="Unassembled WGS sequence"/>
</dbReference>
<organism evidence="3 4">
    <name type="scientific">Actinoplanes cyaneus</name>
    <dbReference type="NCBI Taxonomy" id="52696"/>
    <lineage>
        <taxon>Bacteria</taxon>
        <taxon>Bacillati</taxon>
        <taxon>Actinomycetota</taxon>
        <taxon>Actinomycetes</taxon>
        <taxon>Micromonosporales</taxon>
        <taxon>Micromonosporaceae</taxon>
        <taxon>Actinoplanes</taxon>
    </lineage>
</organism>
<feature type="signal peptide" evidence="2">
    <location>
        <begin position="1"/>
        <end position="20"/>
    </location>
</feature>
<gene>
    <name evidence="3" type="ORF">Acy02nite_44800</name>
</gene>
<evidence type="ECO:0000256" key="1">
    <source>
        <dbReference type="SAM" id="MobiDB-lite"/>
    </source>
</evidence>